<proteinExistence type="predicted"/>
<evidence type="ECO:0000313" key="2">
    <source>
        <dbReference type="EMBL" id="KAK5838560.1"/>
    </source>
</evidence>
<protein>
    <submittedName>
        <fullName evidence="2">Uncharacterized protein</fullName>
    </submittedName>
</protein>
<dbReference type="Proteomes" id="UP001358586">
    <property type="component" value="Chromosome 3"/>
</dbReference>
<name>A0ABR0QGY7_GOSAR</name>
<evidence type="ECO:0000256" key="1">
    <source>
        <dbReference type="SAM" id="MobiDB-lite"/>
    </source>
</evidence>
<sequence length="242" mass="26592">MNDALEAMVMALKEETMATMKVKVVDQTKIGTMRCPRAVESHVSSGVGLGKNKLEPSKFEESGVCEGNFKKDNGNGNDNNEGKAVRLGSSARGTEAKESESENKSAECFLCHCPHRLRKCLKKSTVEENNRSNKQSKLVVVKEKETSELVESSEGLSPKKDEEVSCASNLEEKVAIQTLKLGLMRFIYVDSPEKLLLKGKVDGASDFVKVVIQTGQLTRVNVASESRGFLLTRCSNKWDDLS</sequence>
<dbReference type="EMBL" id="JARKNE010000003">
    <property type="protein sequence ID" value="KAK5838560.1"/>
    <property type="molecule type" value="Genomic_DNA"/>
</dbReference>
<keyword evidence="3" id="KW-1185">Reference proteome</keyword>
<reference evidence="2 3" key="1">
    <citation type="submission" date="2023-03" db="EMBL/GenBank/DDBJ databases">
        <title>WGS of Gossypium arboreum.</title>
        <authorList>
            <person name="Yu D."/>
        </authorList>
    </citation>
    <scope>NUCLEOTIDE SEQUENCE [LARGE SCALE GENOMIC DNA]</scope>
    <source>
        <tissue evidence="2">Leaf</tissue>
    </source>
</reference>
<accession>A0ABR0QGY7</accession>
<gene>
    <name evidence="2" type="ORF">PVK06_007291</name>
</gene>
<feature type="region of interest" description="Disordered" evidence="1">
    <location>
        <begin position="65"/>
        <end position="99"/>
    </location>
</feature>
<evidence type="ECO:0000313" key="3">
    <source>
        <dbReference type="Proteomes" id="UP001358586"/>
    </source>
</evidence>
<organism evidence="2 3">
    <name type="scientific">Gossypium arboreum</name>
    <name type="common">Tree cotton</name>
    <name type="synonym">Gossypium nanking</name>
    <dbReference type="NCBI Taxonomy" id="29729"/>
    <lineage>
        <taxon>Eukaryota</taxon>
        <taxon>Viridiplantae</taxon>
        <taxon>Streptophyta</taxon>
        <taxon>Embryophyta</taxon>
        <taxon>Tracheophyta</taxon>
        <taxon>Spermatophyta</taxon>
        <taxon>Magnoliopsida</taxon>
        <taxon>eudicotyledons</taxon>
        <taxon>Gunneridae</taxon>
        <taxon>Pentapetalae</taxon>
        <taxon>rosids</taxon>
        <taxon>malvids</taxon>
        <taxon>Malvales</taxon>
        <taxon>Malvaceae</taxon>
        <taxon>Malvoideae</taxon>
        <taxon>Gossypium</taxon>
    </lineage>
</organism>
<comment type="caution">
    <text evidence="2">The sequence shown here is derived from an EMBL/GenBank/DDBJ whole genome shotgun (WGS) entry which is preliminary data.</text>
</comment>